<name>A0A8J1TKU1_OWEFU</name>
<feature type="region of interest" description="Disordered" evidence="1">
    <location>
        <begin position="1"/>
        <end position="46"/>
    </location>
</feature>
<dbReference type="Pfam" id="PF12937">
    <property type="entry name" value="F-box-like"/>
    <property type="match status" value="1"/>
</dbReference>
<protein>
    <submittedName>
        <fullName evidence="2">Uncharacterized protein</fullName>
    </submittedName>
</protein>
<evidence type="ECO:0000313" key="3">
    <source>
        <dbReference type="Proteomes" id="UP000749559"/>
    </source>
</evidence>
<dbReference type="Proteomes" id="UP000749559">
    <property type="component" value="Unassembled WGS sequence"/>
</dbReference>
<feature type="compositionally biased region" description="Polar residues" evidence="1">
    <location>
        <begin position="1"/>
        <end position="14"/>
    </location>
</feature>
<organism evidence="2 3">
    <name type="scientific">Owenia fusiformis</name>
    <name type="common">Polychaete worm</name>
    <dbReference type="NCBI Taxonomy" id="6347"/>
    <lineage>
        <taxon>Eukaryota</taxon>
        <taxon>Metazoa</taxon>
        <taxon>Spiralia</taxon>
        <taxon>Lophotrochozoa</taxon>
        <taxon>Annelida</taxon>
        <taxon>Polychaeta</taxon>
        <taxon>Sedentaria</taxon>
        <taxon>Canalipalpata</taxon>
        <taxon>Sabellida</taxon>
        <taxon>Oweniida</taxon>
        <taxon>Oweniidae</taxon>
        <taxon>Owenia</taxon>
    </lineage>
</organism>
<dbReference type="PANTHER" id="PTHR20933">
    <property type="entry name" value="F-BOX ONLY PROTEIN 33"/>
    <property type="match status" value="1"/>
</dbReference>
<dbReference type="EMBL" id="CAIIXF020000012">
    <property type="protein sequence ID" value="CAH1801851.1"/>
    <property type="molecule type" value="Genomic_DNA"/>
</dbReference>
<reference evidence="2" key="1">
    <citation type="submission" date="2022-03" db="EMBL/GenBank/DDBJ databases">
        <authorList>
            <person name="Martin C."/>
        </authorList>
    </citation>
    <scope>NUCLEOTIDE SEQUENCE</scope>
</reference>
<dbReference type="SUPFAM" id="SSF52047">
    <property type="entry name" value="RNI-like"/>
    <property type="match status" value="1"/>
</dbReference>
<dbReference type="Gene3D" id="1.20.1280.50">
    <property type="match status" value="1"/>
</dbReference>
<dbReference type="GO" id="GO:0031398">
    <property type="term" value="P:positive regulation of protein ubiquitination"/>
    <property type="evidence" value="ECO:0007669"/>
    <property type="project" value="TreeGrafter"/>
</dbReference>
<evidence type="ECO:0000256" key="1">
    <source>
        <dbReference type="SAM" id="MobiDB-lite"/>
    </source>
</evidence>
<comment type="caution">
    <text evidence="2">The sequence shown here is derived from an EMBL/GenBank/DDBJ whole genome shotgun (WGS) entry which is preliminary data.</text>
</comment>
<keyword evidence="3" id="KW-1185">Reference proteome</keyword>
<dbReference type="OrthoDB" id="6421103at2759"/>
<accession>A0A8J1TKU1</accession>
<sequence length="495" mass="57728">MDEIPTSSSSNLQPSEEGFDTGITSVEGANSGDINQPIESDFNEATTSYPHNTLKAANDIEHEDEAFKDCSEGHDWSQMPDTVMLRIYMFLFRDIDRSRLALTCKRLYNLFQTACLWRRRTYNLTGMPQNEQIKALGFSKKHGAHLRYIKIYCYHPSYNICKRFQKTVTTFLGYIHLKARLREFRLLHLDIDRYWRFDFIRQKLFCSLARFFRHQRAMRVFDMSSASVSLPGGCRLLFALAEGAKNSLEDLNLTDYFQSRSDARNNQRFQRAMSRFNNLTVLQLNYNCVSDDLLLAISSSCGTTLKLLRIKVHRYDPHHHQIEKETWKAVTKLSPYVNVEMSFWYIGRYSELSRLLVSKMPLTYLYIRSGSDHEDEWHLNQLVMHIAGFFSKTLEYCHLDLVNTHELIDSSLLEMLPKMKNLTSLELNCNIIVNTMEEICKLQRDFKIGLQRCIVTALGLTELEYSMMSAIKAAYKDMIEHRGLDFDFSTDYVVS</sequence>
<proteinExistence type="predicted"/>
<dbReference type="Gene3D" id="3.80.10.10">
    <property type="entry name" value="Ribonuclease Inhibitor"/>
    <property type="match status" value="1"/>
</dbReference>
<dbReference type="AlphaFoldDB" id="A0A8J1TKU1"/>
<gene>
    <name evidence="2" type="ORF">OFUS_LOCUS25590</name>
</gene>
<feature type="compositionally biased region" description="Polar residues" evidence="1">
    <location>
        <begin position="22"/>
        <end position="46"/>
    </location>
</feature>
<dbReference type="InterPro" id="IPR001810">
    <property type="entry name" value="F-box_dom"/>
</dbReference>
<dbReference type="PANTHER" id="PTHR20933:SF3">
    <property type="entry name" value="F-BOX ONLY PROTEIN 33"/>
    <property type="match status" value="1"/>
</dbReference>
<dbReference type="InterPro" id="IPR032675">
    <property type="entry name" value="LRR_dom_sf"/>
</dbReference>
<evidence type="ECO:0000313" key="2">
    <source>
        <dbReference type="EMBL" id="CAH1801851.1"/>
    </source>
</evidence>